<evidence type="ECO:0000256" key="4">
    <source>
        <dbReference type="ARBA" id="ARBA00022605"/>
    </source>
</evidence>
<dbReference type="Proteomes" id="UP001169242">
    <property type="component" value="Unassembled WGS sequence"/>
</dbReference>
<dbReference type="EMBL" id="JAQIFT010000058">
    <property type="protein sequence ID" value="MDA3732946.1"/>
    <property type="molecule type" value="Genomic_DNA"/>
</dbReference>
<evidence type="ECO:0000256" key="1">
    <source>
        <dbReference type="ARBA" id="ARBA00004970"/>
    </source>
</evidence>
<accession>A0AA42J2C3</accession>
<organism evidence="10 11">
    <name type="scientific">Holtiella tumoricola</name>
    <dbReference type="NCBI Taxonomy" id="3018743"/>
    <lineage>
        <taxon>Bacteria</taxon>
        <taxon>Bacillati</taxon>
        <taxon>Bacillota</taxon>
        <taxon>Clostridia</taxon>
        <taxon>Lachnospirales</taxon>
        <taxon>Cellulosilyticaceae</taxon>
        <taxon>Holtiella</taxon>
    </lineage>
</organism>
<dbReference type="InterPro" id="IPR010140">
    <property type="entry name" value="Histidinol_P_phosphatase_HisJ"/>
</dbReference>
<dbReference type="InterPro" id="IPR016195">
    <property type="entry name" value="Pol/histidinol_Pase-like"/>
</dbReference>
<dbReference type="InterPro" id="IPR004013">
    <property type="entry name" value="PHP_dom"/>
</dbReference>
<name>A0AA42J2C3_9FIRM</name>
<protein>
    <recommendedName>
        <fullName evidence="3 8">Histidinol-phosphatase</fullName>
        <shortName evidence="8">HolPase</shortName>
        <ecNumber evidence="3 8">3.1.3.15</ecNumber>
    </recommendedName>
</protein>
<dbReference type="EC" id="3.1.3.15" evidence="3 8"/>
<keyword evidence="11" id="KW-1185">Reference proteome</keyword>
<feature type="domain" description="PHP" evidence="9">
    <location>
        <begin position="5"/>
        <end position="189"/>
    </location>
</feature>
<dbReference type="Pfam" id="PF02811">
    <property type="entry name" value="PHP"/>
    <property type="match status" value="1"/>
</dbReference>
<evidence type="ECO:0000313" key="10">
    <source>
        <dbReference type="EMBL" id="MDA3732946.1"/>
    </source>
</evidence>
<dbReference type="CDD" id="cd12110">
    <property type="entry name" value="PHP_HisPPase_Hisj_like"/>
    <property type="match status" value="1"/>
</dbReference>
<evidence type="ECO:0000256" key="3">
    <source>
        <dbReference type="ARBA" id="ARBA00013085"/>
    </source>
</evidence>
<keyword evidence="5 8" id="KW-0378">Hydrolase</keyword>
<evidence type="ECO:0000256" key="5">
    <source>
        <dbReference type="ARBA" id="ARBA00022801"/>
    </source>
</evidence>
<gene>
    <name evidence="10" type="ORF">PBV87_15830</name>
</gene>
<dbReference type="PANTHER" id="PTHR21039">
    <property type="entry name" value="HISTIDINOL PHOSPHATASE-RELATED"/>
    <property type="match status" value="1"/>
</dbReference>
<keyword evidence="6 8" id="KW-0368">Histidine biosynthesis</keyword>
<evidence type="ECO:0000256" key="2">
    <source>
        <dbReference type="ARBA" id="ARBA00009152"/>
    </source>
</evidence>
<dbReference type="PANTHER" id="PTHR21039:SF0">
    <property type="entry name" value="HISTIDINOL-PHOSPHATASE"/>
    <property type="match status" value="1"/>
</dbReference>
<keyword evidence="4 8" id="KW-0028">Amino-acid biosynthesis</keyword>
<evidence type="ECO:0000256" key="8">
    <source>
        <dbReference type="RuleBase" id="RU366003"/>
    </source>
</evidence>
<sequence length="259" mass="29669">MLANYHTHTERCKHATGKVIDYVEAAVSAGVEILGMSDHTPFPNNSLWPEVRMAYEELDDYIKQIDEAQTKYPQIKLLKAFECEFIEDYSSFYNEVLRGQYGADYLILAGHMIHGTSPWNRLGMVKSDKEELKLYANYLVKAMETGLFKFVAHPDVFGHFYLPWDEEAIAASKYIIEAASHYNMPLEINGYGLRKPEIMTPQGSRKQYPLKGFWELAAGYDCKVLANSDAHKPTDIIAKVEEGYQIADQYGLKKVEFVW</sequence>
<evidence type="ECO:0000256" key="7">
    <source>
        <dbReference type="ARBA" id="ARBA00049158"/>
    </source>
</evidence>
<dbReference type="GO" id="GO:0004401">
    <property type="term" value="F:histidinol-phosphatase activity"/>
    <property type="evidence" value="ECO:0007669"/>
    <property type="project" value="UniProtKB-UniRule"/>
</dbReference>
<dbReference type="GO" id="GO:0005737">
    <property type="term" value="C:cytoplasm"/>
    <property type="evidence" value="ECO:0007669"/>
    <property type="project" value="TreeGrafter"/>
</dbReference>
<dbReference type="AlphaFoldDB" id="A0AA42J2C3"/>
<reference evidence="10" key="1">
    <citation type="journal article" date="2023" name="Int. J. Syst. Evol. Microbiol.">
        <title>&lt;i&gt;Holtiella tumoricola&lt;/i&gt; gen. nov. sp. nov., isolated from a human clinical sample.</title>
        <authorList>
            <person name="Allen-Vercoe E."/>
            <person name="Daigneault M.C."/>
            <person name="Vancuren S.J."/>
            <person name="Cochrane K."/>
            <person name="O'Neal L.L."/>
            <person name="Sankaranarayanan K."/>
            <person name="Lawson P.A."/>
        </authorList>
    </citation>
    <scope>NUCLEOTIDE SEQUENCE</scope>
    <source>
        <strain evidence="10">CC70A</strain>
    </source>
</reference>
<comment type="caution">
    <text evidence="10">The sequence shown here is derived from an EMBL/GenBank/DDBJ whole genome shotgun (WGS) entry which is preliminary data.</text>
</comment>
<evidence type="ECO:0000313" key="11">
    <source>
        <dbReference type="Proteomes" id="UP001169242"/>
    </source>
</evidence>
<comment type="pathway">
    <text evidence="1 8">Amino-acid biosynthesis; L-histidine biosynthesis; L-histidine from 5-phospho-alpha-D-ribose 1-diphosphate: step 8/9.</text>
</comment>
<comment type="catalytic activity">
    <reaction evidence="7 8">
        <text>L-histidinol phosphate + H2O = L-histidinol + phosphate</text>
        <dbReference type="Rhea" id="RHEA:14465"/>
        <dbReference type="ChEBI" id="CHEBI:15377"/>
        <dbReference type="ChEBI" id="CHEBI:43474"/>
        <dbReference type="ChEBI" id="CHEBI:57699"/>
        <dbReference type="ChEBI" id="CHEBI:57980"/>
        <dbReference type="EC" id="3.1.3.15"/>
    </reaction>
</comment>
<proteinExistence type="inferred from homology"/>
<dbReference type="GO" id="GO:0000105">
    <property type="term" value="P:L-histidine biosynthetic process"/>
    <property type="evidence" value="ECO:0007669"/>
    <property type="project" value="UniProtKB-UniRule"/>
</dbReference>
<dbReference type="Gene3D" id="3.20.20.140">
    <property type="entry name" value="Metal-dependent hydrolases"/>
    <property type="match status" value="1"/>
</dbReference>
<evidence type="ECO:0000256" key="6">
    <source>
        <dbReference type="ARBA" id="ARBA00023102"/>
    </source>
</evidence>
<dbReference type="SUPFAM" id="SSF89550">
    <property type="entry name" value="PHP domain-like"/>
    <property type="match status" value="1"/>
</dbReference>
<dbReference type="RefSeq" id="WP_271012901.1">
    <property type="nucleotide sequence ID" value="NZ_JAQIFT010000058.1"/>
</dbReference>
<comment type="similarity">
    <text evidence="2 8">Belongs to the PHP hydrolase family. HisK subfamily.</text>
</comment>
<evidence type="ECO:0000259" key="9">
    <source>
        <dbReference type="Pfam" id="PF02811"/>
    </source>
</evidence>